<protein>
    <submittedName>
        <fullName evidence="2">Uncharacterized protein</fullName>
    </submittedName>
</protein>
<name>A0A2S2PPF0_SCHGA</name>
<evidence type="ECO:0000313" key="2">
    <source>
        <dbReference type="EMBL" id="MBY31303.1"/>
    </source>
</evidence>
<gene>
    <name evidence="2" type="ORF">g.34517</name>
</gene>
<accession>A0A2S2PPF0</accession>
<feature type="region of interest" description="Disordered" evidence="1">
    <location>
        <begin position="1"/>
        <end position="30"/>
    </location>
</feature>
<proteinExistence type="predicted"/>
<dbReference type="AlphaFoldDB" id="A0A2S2PPF0"/>
<sequence length="336" mass="38196">MKNKISAILTEFPDSSASKQKNKKKRKEICSDPNEDKILLKKRKYLSTAVKPHVITTTISQVPEINEKIIKKKDKQLQAVSTHSNSIEDIVGKDLKKEPSNTVGTVISKIEKIDVVPSSLPSYLTLFSSLKSKFNSPIPQLIQQRSTSTPIAGSERQKLHFDFEPLTPIKELIPSTLSKQTNIAHELMSELPFQPITSVPKNKCKSMLTSEKWKTGVLNKIPKFCPFCDYVCERMIYHHIETNHKDQLKLPISTSVDSINKIISNFTKNKKVLLPLQHIVDIMGDYWFNPDIRKIGNILCNLGQITTYGGSWELNHVPEVSNPFEQYIIRSNQQSE</sequence>
<dbReference type="EMBL" id="GGMR01018684">
    <property type="protein sequence ID" value="MBY31303.1"/>
    <property type="molecule type" value="Transcribed_RNA"/>
</dbReference>
<organism evidence="2">
    <name type="scientific">Schizaphis graminum</name>
    <name type="common">Green bug aphid</name>
    <dbReference type="NCBI Taxonomy" id="13262"/>
    <lineage>
        <taxon>Eukaryota</taxon>
        <taxon>Metazoa</taxon>
        <taxon>Ecdysozoa</taxon>
        <taxon>Arthropoda</taxon>
        <taxon>Hexapoda</taxon>
        <taxon>Insecta</taxon>
        <taxon>Pterygota</taxon>
        <taxon>Neoptera</taxon>
        <taxon>Paraneoptera</taxon>
        <taxon>Hemiptera</taxon>
        <taxon>Sternorrhyncha</taxon>
        <taxon>Aphidomorpha</taxon>
        <taxon>Aphidoidea</taxon>
        <taxon>Aphididae</taxon>
        <taxon>Aphidini</taxon>
        <taxon>Schizaphis</taxon>
    </lineage>
</organism>
<evidence type="ECO:0000256" key="1">
    <source>
        <dbReference type="SAM" id="MobiDB-lite"/>
    </source>
</evidence>
<reference evidence="2" key="1">
    <citation type="submission" date="2018-04" db="EMBL/GenBank/DDBJ databases">
        <title>Transcriptome of Schizaphis graminum biotype I.</title>
        <authorList>
            <person name="Scully E.D."/>
            <person name="Geib S.M."/>
            <person name="Palmer N.A."/>
            <person name="Koch K."/>
            <person name="Bradshaw J."/>
            <person name="Heng-Moss T."/>
            <person name="Sarath G."/>
        </authorList>
    </citation>
    <scope>NUCLEOTIDE SEQUENCE</scope>
</reference>